<accession>Q12K96</accession>
<gene>
    <name evidence="2" type="ordered locus">Sden_2851</name>
</gene>
<keyword evidence="3" id="KW-1185">Reference proteome</keyword>
<dbReference type="STRING" id="318161.Sden_2851"/>
<evidence type="ECO:0000256" key="1">
    <source>
        <dbReference type="SAM" id="Phobius"/>
    </source>
</evidence>
<evidence type="ECO:0000313" key="2">
    <source>
        <dbReference type="EMBL" id="ABE56130.1"/>
    </source>
</evidence>
<keyword evidence="1" id="KW-0812">Transmembrane</keyword>
<sequence>MKEDPMDHSTPSYLGILALALLMVALSISIDTATNWLSLSLEIVEMTSQSSKDGFEKVGEVDGLIALTLWLIEQTAQILQK</sequence>
<organism evidence="2 3">
    <name type="scientific">Shewanella denitrificans (strain OS217 / ATCC BAA-1090 / DSM 15013)</name>
    <dbReference type="NCBI Taxonomy" id="318161"/>
    <lineage>
        <taxon>Bacteria</taxon>
        <taxon>Pseudomonadati</taxon>
        <taxon>Pseudomonadota</taxon>
        <taxon>Gammaproteobacteria</taxon>
        <taxon>Alteromonadales</taxon>
        <taxon>Shewanellaceae</taxon>
        <taxon>Shewanella</taxon>
    </lineage>
</organism>
<dbReference type="HOGENOM" id="CLU_2571947_0_0_6"/>
<keyword evidence="1" id="KW-0472">Membrane</keyword>
<evidence type="ECO:0000313" key="3">
    <source>
        <dbReference type="Proteomes" id="UP000001982"/>
    </source>
</evidence>
<dbReference type="EMBL" id="CP000302">
    <property type="protein sequence ID" value="ABE56130.1"/>
    <property type="molecule type" value="Genomic_DNA"/>
</dbReference>
<dbReference type="Proteomes" id="UP000001982">
    <property type="component" value="Chromosome"/>
</dbReference>
<keyword evidence="1" id="KW-1133">Transmembrane helix</keyword>
<name>Q12K96_SHEDO</name>
<dbReference type="KEGG" id="sdn:Sden_2851"/>
<protein>
    <submittedName>
        <fullName evidence="2">Uncharacterized protein</fullName>
    </submittedName>
</protein>
<proteinExistence type="predicted"/>
<reference evidence="2 3" key="1">
    <citation type="submission" date="2006-03" db="EMBL/GenBank/DDBJ databases">
        <title>Complete sequence of Shewanella denitrificans OS217.</title>
        <authorList>
            <consortium name="US DOE Joint Genome Institute"/>
            <person name="Copeland A."/>
            <person name="Lucas S."/>
            <person name="Lapidus A."/>
            <person name="Barry K."/>
            <person name="Detter J.C."/>
            <person name="Glavina del Rio T."/>
            <person name="Hammon N."/>
            <person name="Israni S."/>
            <person name="Dalin E."/>
            <person name="Tice H."/>
            <person name="Pitluck S."/>
            <person name="Brettin T."/>
            <person name="Bruce D."/>
            <person name="Han C."/>
            <person name="Tapia R."/>
            <person name="Gilna P."/>
            <person name="Kiss H."/>
            <person name="Schmutz J."/>
            <person name="Larimer F."/>
            <person name="Land M."/>
            <person name="Hauser L."/>
            <person name="Kyrpides N."/>
            <person name="Lykidis A."/>
            <person name="Richardson P."/>
        </authorList>
    </citation>
    <scope>NUCLEOTIDE SEQUENCE [LARGE SCALE GENOMIC DNA]</scope>
    <source>
        <strain evidence="3">OS217 / ATCC BAA-1090 / DSM 15013</strain>
    </source>
</reference>
<dbReference type="AlphaFoldDB" id="Q12K96"/>
<feature type="transmembrane region" description="Helical" evidence="1">
    <location>
        <begin position="12"/>
        <end position="30"/>
    </location>
</feature>